<dbReference type="RefSeq" id="WP_185660983.1">
    <property type="nucleotide sequence ID" value="NZ_CAWPOO010000012.1"/>
</dbReference>
<dbReference type="Gene3D" id="1.20.210.10">
    <property type="entry name" value="Cytochrome c oxidase-like, subunit I domain"/>
    <property type="match status" value="1"/>
</dbReference>
<accession>A0A7X1B9Y5</accession>
<name>A0A7X1B9Y5_9BACT</name>
<evidence type="ECO:0000256" key="1">
    <source>
        <dbReference type="SAM" id="Phobius"/>
    </source>
</evidence>
<feature type="transmembrane region" description="Helical" evidence="1">
    <location>
        <begin position="14"/>
        <end position="40"/>
    </location>
</feature>
<proteinExistence type="predicted"/>
<feature type="transmembrane region" description="Helical" evidence="1">
    <location>
        <begin position="324"/>
        <end position="343"/>
    </location>
</feature>
<keyword evidence="1" id="KW-1133">Transmembrane helix</keyword>
<feature type="transmembrane region" description="Helical" evidence="1">
    <location>
        <begin position="232"/>
        <end position="249"/>
    </location>
</feature>
<reference evidence="2 3" key="1">
    <citation type="submission" date="2020-07" db="EMBL/GenBank/DDBJ databases">
        <authorList>
            <person name="Feng X."/>
        </authorList>
    </citation>
    <scope>NUCLEOTIDE SEQUENCE [LARGE SCALE GENOMIC DNA]</scope>
    <source>
        <strain evidence="2 3">JCM23202</strain>
    </source>
</reference>
<gene>
    <name evidence="2" type="ORF">H5P27_13800</name>
</gene>
<dbReference type="Proteomes" id="UP000526501">
    <property type="component" value="Unassembled WGS sequence"/>
</dbReference>
<evidence type="ECO:0000313" key="2">
    <source>
        <dbReference type="EMBL" id="MBC2607123.1"/>
    </source>
</evidence>
<keyword evidence="1" id="KW-0812">Transmembrane</keyword>
<feature type="transmembrane region" description="Helical" evidence="1">
    <location>
        <begin position="403"/>
        <end position="420"/>
    </location>
</feature>
<comment type="caution">
    <text evidence="2">The sequence shown here is derived from an EMBL/GenBank/DDBJ whole genome shotgun (WGS) entry which is preliminary data.</text>
</comment>
<dbReference type="InterPro" id="IPR036927">
    <property type="entry name" value="Cyt_c_oxase-like_su1_sf"/>
</dbReference>
<dbReference type="AlphaFoldDB" id="A0A7X1B9Y5"/>
<feature type="transmembrane region" description="Helical" evidence="1">
    <location>
        <begin position="261"/>
        <end position="283"/>
    </location>
</feature>
<evidence type="ECO:0000313" key="3">
    <source>
        <dbReference type="Proteomes" id="UP000526501"/>
    </source>
</evidence>
<keyword evidence="3" id="KW-1185">Reference proteome</keyword>
<organism evidence="2 3">
    <name type="scientific">Pelagicoccus albus</name>
    <dbReference type="NCBI Taxonomy" id="415222"/>
    <lineage>
        <taxon>Bacteria</taxon>
        <taxon>Pseudomonadati</taxon>
        <taxon>Verrucomicrobiota</taxon>
        <taxon>Opitutia</taxon>
        <taxon>Puniceicoccales</taxon>
        <taxon>Pelagicoccaceae</taxon>
        <taxon>Pelagicoccus</taxon>
    </lineage>
</organism>
<dbReference type="EMBL" id="JACHVC010000012">
    <property type="protein sequence ID" value="MBC2607123.1"/>
    <property type="molecule type" value="Genomic_DNA"/>
</dbReference>
<evidence type="ECO:0008006" key="4">
    <source>
        <dbReference type="Google" id="ProtNLM"/>
    </source>
</evidence>
<feature type="transmembrane region" description="Helical" evidence="1">
    <location>
        <begin position="129"/>
        <end position="147"/>
    </location>
</feature>
<feature type="transmembrane region" description="Helical" evidence="1">
    <location>
        <begin position="60"/>
        <end position="79"/>
    </location>
</feature>
<feature type="transmembrane region" description="Helical" evidence="1">
    <location>
        <begin position="364"/>
        <end position="383"/>
    </location>
</feature>
<keyword evidence="1" id="KW-0472">Membrane</keyword>
<feature type="transmembrane region" description="Helical" evidence="1">
    <location>
        <begin position="91"/>
        <end position="109"/>
    </location>
</feature>
<protein>
    <recommendedName>
        <fullName evidence="4">Cytochrome oxidase subunit I profile domain-containing protein</fullName>
    </recommendedName>
</protein>
<feature type="transmembrane region" description="Helical" evidence="1">
    <location>
        <begin position="200"/>
        <end position="220"/>
    </location>
</feature>
<feature type="transmembrane region" description="Helical" evidence="1">
    <location>
        <begin position="295"/>
        <end position="318"/>
    </location>
</feature>
<sequence>MSSQARVEKIQEQVAWFSVIWLAAANLVGLWLAILLLWPSLGNLYGKLGYGRWMPLHMDWQLYGWCSMPSLGLVALRFGKHVEGGVVLCSRSFWIWSSVLLVGGVTWLLGDVTGKPFLNWSGFSRRYLLVALLVVWVMLLWSWWPRFSHLKGTRSKLDFALDGLALAMLGCVPWALFWVSDASIYPPVNPHSGGATGHSLMLSTLSIVVLMGALPGIVLGLKKREEVGRSSFIWFAVLYLASIALYQFIEHGNASNSDWDQIIGLGSLMIWPIMVAWVWNGFAWREGSRLWRGMFVFWWSLLAVSGWVFFLPDVLLAVKFTNAMVGHAHLAMAGMVSALNMIILTEMGGSSLVSDTLGSRGLTWAWNVGLFIFVGALMAQGVIEGKDPQRLFLFDTVSQLVYLLRLLSGALLLGCSFVWCRKLWIQKKA</sequence>
<feature type="transmembrane region" description="Helical" evidence="1">
    <location>
        <begin position="159"/>
        <end position="180"/>
    </location>
</feature>